<dbReference type="GO" id="GO:0008840">
    <property type="term" value="F:4-hydroxy-tetrahydrodipicolinate synthase activity"/>
    <property type="evidence" value="ECO:0007669"/>
    <property type="project" value="TreeGrafter"/>
</dbReference>
<evidence type="ECO:0000256" key="3">
    <source>
        <dbReference type="PIRNR" id="PIRNR001365"/>
    </source>
</evidence>
<keyword evidence="7" id="KW-1185">Reference proteome</keyword>
<dbReference type="CDD" id="cd00408">
    <property type="entry name" value="DHDPS-like"/>
    <property type="match status" value="1"/>
</dbReference>
<dbReference type="RefSeq" id="WP_079728829.1">
    <property type="nucleotide sequence ID" value="NZ_FUZP01000003.1"/>
</dbReference>
<organism evidence="6 7">
    <name type="scientific">Okibacterium fritillariae</name>
    <dbReference type="NCBI Taxonomy" id="123320"/>
    <lineage>
        <taxon>Bacteria</taxon>
        <taxon>Bacillati</taxon>
        <taxon>Actinomycetota</taxon>
        <taxon>Actinomycetes</taxon>
        <taxon>Micrococcales</taxon>
        <taxon>Microbacteriaceae</taxon>
        <taxon>Okibacterium</taxon>
    </lineage>
</organism>
<proteinExistence type="inferred from homology"/>
<dbReference type="InterPro" id="IPR002220">
    <property type="entry name" value="DapA-like"/>
</dbReference>
<dbReference type="PANTHER" id="PTHR12128:SF66">
    <property type="entry name" value="4-HYDROXY-2-OXOGLUTARATE ALDOLASE, MITOCHONDRIAL"/>
    <property type="match status" value="1"/>
</dbReference>
<name>A0A1T5L1E3_9MICO</name>
<feature type="active site" description="Schiff-base intermediate with substrate" evidence="4">
    <location>
        <position position="159"/>
    </location>
</feature>
<gene>
    <name evidence="6" type="ORF">SAMN06309945_2833</name>
</gene>
<dbReference type="EMBL" id="FUZP01000003">
    <property type="protein sequence ID" value="SKC69535.1"/>
    <property type="molecule type" value="Genomic_DNA"/>
</dbReference>
<dbReference type="GO" id="GO:0005829">
    <property type="term" value="C:cytosol"/>
    <property type="evidence" value="ECO:0007669"/>
    <property type="project" value="TreeGrafter"/>
</dbReference>
<accession>A0A1T5L1E3</accession>
<keyword evidence="2 3" id="KW-0456">Lyase</keyword>
<dbReference type="InterPro" id="IPR013785">
    <property type="entry name" value="Aldolase_TIM"/>
</dbReference>
<dbReference type="SUPFAM" id="SSF51569">
    <property type="entry name" value="Aldolase"/>
    <property type="match status" value="1"/>
</dbReference>
<dbReference type="OrthoDB" id="9778880at2"/>
<dbReference type="SMART" id="SM01130">
    <property type="entry name" value="DHDPS"/>
    <property type="match status" value="1"/>
</dbReference>
<reference evidence="6 7" key="1">
    <citation type="submission" date="2017-02" db="EMBL/GenBank/DDBJ databases">
        <authorList>
            <person name="Peterson S.W."/>
        </authorList>
    </citation>
    <scope>NUCLEOTIDE SEQUENCE [LARGE SCALE GENOMIC DNA]</scope>
    <source>
        <strain evidence="6 7">VKM Ac-2059</strain>
    </source>
</reference>
<dbReference type="AlphaFoldDB" id="A0A1T5L1E3"/>
<dbReference type="PANTHER" id="PTHR12128">
    <property type="entry name" value="DIHYDRODIPICOLINATE SYNTHASE"/>
    <property type="match status" value="1"/>
</dbReference>
<feature type="binding site" evidence="5">
    <location>
        <position position="44"/>
    </location>
    <ligand>
        <name>pyruvate</name>
        <dbReference type="ChEBI" id="CHEBI:15361"/>
    </ligand>
</feature>
<dbReference type="Gene3D" id="3.20.20.70">
    <property type="entry name" value="Aldolase class I"/>
    <property type="match status" value="1"/>
</dbReference>
<dbReference type="Proteomes" id="UP000190857">
    <property type="component" value="Unassembled WGS sequence"/>
</dbReference>
<evidence type="ECO:0000256" key="2">
    <source>
        <dbReference type="ARBA" id="ARBA00023239"/>
    </source>
</evidence>
<comment type="similarity">
    <text evidence="1 3">Belongs to the DapA family.</text>
</comment>
<evidence type="ECO:0000256" key="1">
    <source>
        <dbReference type="ARBA" id="ARBA00007592"/>
    </source>
</evidence>
<dbReference type="PRINTS" id="PR00146">
    <property type="entry name" value="DHPICSNTHASE"/>
</dbReference>
<dbReference type="STRING" id="123320.SAMN06309945_2833"/>
<feature type="active site" description="Proton donor/acceptor" evidence="4">
    <location>
        <position position="131"/>
    </location>
</feature>
<evidence type="ECO:0000256" key="4">
    <source>
        <dbReference type="PIRSR" id="PIRSR001365-1"/>
    </source>
</evidence>
<evidence type="ECO:0000313" key="6">
    <source>
        <dbReference type="EMBL" id="SKC69535.1"/>
    </source>
</evidence>
<sequence length="297" mass="31040">MFTGLSAFAPTPLAEAAVDEPAYGRLIARLARAGVDSIGALGSTGSYAYLDRAERARAVAVAVRHAGEVPVIAGVGALRMRDILHHVEDAQEAGASAVILAPMTYEALSDDEVFALYEEVCANLSVPLAIYDNPVATRVTFSDELHSRVAQLRPVAAIKLPLPAVGVEALAARVTRLRALVPATVAIGVSGDDAAAAGLSAGCDLWFSVLGGTLPIECLALVRAAQRGAADDAAATSARLQPIWQLFARYGTYRVVAALTEQLGLVPRMHLPRPVRSLDADGMRSVAEALTAANIRL</sequence>
<evidence type="ECO:0000256" key="5">
    <source>
        <dbReference type="PIRSR" id="PIRSR001365-2"/>
    </source>
</evidence>
<protein>
    <submittedName>
        <fullName evidence="6">4-hydroxy-tetrahydrodipicolinate synthase</fullName>
    </submittedName>
</protein>
<dbReference type="Pfam" id="PF00701">
    <property type="entry name" value="DHDPS"/>
    <property type="match status" value="1"/>
</dbReference>
<dbReference type="PIRSF" id="PIRSF001365">
    <property type="entry name" value="DHDPS"/>
    <property type="match status" value="1"/>
</dbReference>
<evidence type="ECO:0000313" key="7">
    <source>
        <dbReference type="Proteomes" id="UP000190857"/>
    </source>
</evidence>